<evidence type="ECO:0000313" key="1">
    <source>
        <dbReference type="EMBL" id="KAF5206357.1"/>
    </source>
</evidence>
<sequence>MTNLVCPWKFLGGDEPKQPSLDASKLEKNAPKKSYAEMAKEARFQQFDLQTLPVPEKMGDYMAVTIPTKDYERGLDYCKYALIGRIDYRVWTAGGSCNFDEIPLRLSPWTTNFIPETQKQSHALVWIKLPGLGQEFWDPETLMSIARGVDQIYVKAAEALEFWQDIEVAKLPRMCNHCKIVGHLAAECKKLRGVL</sequence>
<accession>A0A7J6XBL7</accession>
<organism evidence="1 2">
    <name type="scientific">Thalictrum thalictroides</name>
    <name type="common">Rue-anemone</name>
    <name type="synonym">Anemone thalictroides</name>
    <dbReference type="NCBI Taxonomy" id="46969"/>
    <lineage>
        <taxon>Eukaryota</taxon>
        <taxon>Viridiplantae</taxon>
        <taxon>Streptophyta</taxon>
        <taxon>Embryophyta</taxon>
        <taxon>Tracheophyta</taxon>
        <taxon>Spermatophyta</taxon>
        <taxon>Magnoliopsida</taxon>
        <taxon>Ranunculales</taxon>
        <taxon>Ranunculaceae</taxon>
        <taxon>Thalictroideae</taxon>
        <taxon>Thalictrum</taxon>
    </lineage>
</organism>
<dbReference type="PANTHER" id="PTHR31286:SF60">
    <property type="entry name" value="PROTEIN, PUTATIVE-RELATED"/>
    <property type="match status" value="1"/>
</dbReference>
<gene>
    <name evidence="1" type="ORF">FRX31_004056</name>
</gene>
<proteinExistence type="predicted"/>
<evidence type="ECO:0000313" key="2">
    <source>
        <dbReference type="Proteomes" id="UP000554482"/>
    </source>
</evidence>
<protein>
    <submittedName>
        <fullName evidence="1">Uncharacterized protein</fullName>
    </submittedName>
</protein>
<dbReference type="PANTHER" id="PTHR31286">
    <property type="entry name" value="GLYCINE-RICH CELL WALL STRUCTURAL PROTEIN 1.8-LIKE"/>
    <property type="match status" value="1"/>
</dbReference>
<dbReference type="Proteomes" id="UP000554482">
    <property type="component" value="Unassembled WGS sequence"/>
</dbReference>
<dbReference type="EMBL" id="JABWDY010002840">
    <property type="protein sequence ID" value="KAF5206357.1"/>
    <property type="molecule type" value="Genomic_DNA"/>
</dbReference>
<name>A0A7J6XBL7_THATH</name>
<keyword evidence="2" id="KW-1185">Reference proteome</keyword>
<dbReference type="AlphaFoldDB" id="A0A7J6XBL7"/>
<reference evidence="1 2" key="1">
    <citation type="submission" date="2020-06" db="EMBL/GenBank/DDBJ databases">
        <title>Transcriptomic and genomic resources for Thalictrum thalictroides and T. hernandezii: Facilitating candidate gene discovery in an emerging model plant lineage.</title>
        <authorList>
            <person name="Arias T."/>
            <person name="Riano-Pachon D.M."/>
            <person name="Di Stilio V.S."/>
        </authorList>
    </citation>
    <scope>NUCLEOTIDE SEQUENCE [LARGE SCALE GENOMIC DNA]</scope>
    <source>
        <strain evidence="2">cv. WT478/WT964</strain>
        <tissue evidence="1">Leaves</tissue>
    </source>
</reference>
<comment type="caution">
    <text evidence="1">The sequence shown here is derived from an EMBL/GenBank/DDBJ whole genome shotgun (WGS) entry which is preliminary data.</text>
</comment>
<dbReference type="InterPro" id="IPR040256">
    <property type="entry name" value="At4g02000-like"/>
</dbReference>